<comment type="caution">
    <text evidence="3">The sequence shown here is derived from an EMBL/GenBank/DDBJ whole genome shotgun (WGS) entry which is preliminary data.</text>
</comment>
<dbReference type="InterPro" id="IPR014730">
    <property type="entry name" value="ETF_a/b_N"/>
</dbReference>
<dbReference type="InterPro" id="IPR001308">
    <property type="entry name" value="ETF_a/FixB"/>
</dbReference>
<dbReference type="Proteomes" id="UP001519272">
    <property type="component" value="Unassembled WGS sequence"/>
</dbReference>
<dbReference type="Gene3D" id="3.40.50.620">
    <property type="entry name" value="HUPs"/>
    <property type="match status" value="1"/>
</dbReference>
<dbReference type="SUPFAM" id="SSF52467">
    <property type="entry name" value="DHS-like NAD/FAD-binding domain"/>
    <property type="match status" value="1"/>
</dbReference>
<dbReference type="EMBL" id="JAGGKG010000013">
    <property type="protein sequence ID" value="MBP1906198.1"/>
    <property type="molecule type" value="Genomic_DNA"/>
</dbReference>
<dbReference type="RefSeq" id="WP_210089801.1">
    <property type="nucleotide sequence ID" value="NZ_JAGGKG010000013.1"/>
</dbReference>
<dbReference type="InterPro" id="IPR014729">
    <property type="entry name" value="Rossmann-like_a/b/a_fold"/>
</dbReference>
<dbReference type="Gene3D" id="3.40.50.1220">
    <property type="entry name" value="TPP-binding domain"/>
    <property type="match status" value="1"/>
</dbReference>
<dbReference type="InterPro" id="IPR014731">
    <property type="entry name" value="ETF_asu_C"/>
</dbReference>
<protein>
    <submittedName>
        <fullName evidence="3">Electron transfer flavoprotein alpha subunit</fullName>
    </submittedName>
</protein>
<sequence>MMIMVICDPSSPDITSSLEMISKASLLAKQSQSTVGAVCLGMYDNFMYDKLFIHGANHIVCIQNEFESDDYLAFSSLIGEVIKEHGADLVMFPETTLCKAIAATVSTQLGAGLTADCIDIDLVDGKFIFSRTALNSSVIADIQCINTKYQCCTVKNRVFHDCIHEIEMIEMVGNTTGTIEFKEVFPTASIYRSLKRIGIERFQKDVVNIASTKIIFAVGRGINKEDFYSVRQLAGLVGAEVGGTRIMVENGLIPKSRQIGQSGIHVVPDLYVAFGISGASQHIVGMKSSKTIIAINHDKEAPIFRYADYGIVDDAHNVITSLLSAVEQKV</sequence>
<feature type="domain" description="Electron transfer flavoprotein alpha/beta-subunit N-terminal" evidence="2">
    <location>
        <begin position="3"/>
        <end position="183"/>
    </location>
</feature>
<dbReference type="PIRSF" id="PIRSF000089">
    <property type="entry name" value="Electra_flavoP_a"/>
    <property type="match status" value="1"/>
</dbReference>
<organism evidence="3 4">
    <name type="scientific">Paenibacillus turicensis</name>
    <dbReference type="NCBI Taxonomy" id="160487"/>
    <lineage>
        <taxon>Bacteria</taxon>
        <taxon>Bacillati</taxon>
        <taxon>Bacillota</taxon>
        <taxon>Bacilli</taxon>
        <taxon>Bacillales</taxon>
        <taxon>Paenibacillaceae</taxon>
        <taxon>Paenibacillus</taxon>
    </lineage>
</organism>
<accession>A0ABS4FUE0</accession>
<proteinExistence type="inferred from homology"/>
<evidence type="ECO:0000313" key="4">
    <source>
        <dbReference type="Proteomes" id="UP001519272"/>
    </source>
</evidence>
<reference evidence="3 4" key="1">
    <citation type="submission" date="2021-03" db="EMBL/GenBank/DDBJ databases">
        <title>Genomic Encyclopedia of Type Strains, Phase IV (KMG-IV): sequencing the most valuable type-strain genomes for metagenomic binning, comparative biology and taxonomic classification.</title>
        <authorList>
            <person name="Goeker M."/>
        </authorList>
    </citation>
    <scope>NUCLEOTIDE SEQUENCE [LARGE SCALE GENOMIC DNA]</scope>
    <source>
        <strain evidence="3 4">DSM 14349</strain>
    </source>
</reference>
<dbReference type="InterPro" id="IPR029035">
    <property type="entry name" value="DHS-like_NAD/FAD-binding_dom"/>
</dbReference>
<evidence type="ECO:0000313" key="3">
    <source>
        <dbReference type="EMBL" id="MBP1906198.1"/>
    </source>
</evidence>
<dbReference type="Pfam" id="PF00766">
    <property type="entry name" value="ETF_alpha"/>
    <property type="match status" value="1"/>
</dbReference>
<dbReference type="SUPFAM" id="SSF52402">
    <property type="entry name" value="Adenine nucleotide alpha hydrolases-like"/>
    <property type="match status" value="1"/>
</dbReference>
<comment type="similarity">
    <text evidence="1">Belongs to the ETF alpha-subunit/FixB family.</text>
</comment>
<gene>
    <name evidence="3" type="ORF">J2Z32_002847</name>
</gene>
<dbReference type="PANTHER" id="PTHR43153">
    <property type="entry name" value="ELECTRON TRANSFER FLAVOPROTEIN ALPHA"/>
    <property type="match status" value="1"/>
</dbReference>
<dbReference type="Pfam" id="PF01012">
    <property type="entry name" value="ETF"/>
    <property type="match status" value="1"/>
</dbReference>
<evidence type="ECO:0000259" key="2">
    <source>
        <dbReference type="SMART" id="SM00893"/>
    </source>
</evidence>
<dbReference type="SMART" id="SM00893">
    <property type="entry name" value="ETF"/>
    <property type="match status" value="1"/>
</dbReference>
<evidence type="ECO:0000256" key="1">
    <source>
        <dbReference type="ARBA" id="ARBA00005817"/>
    </source>
</evidence>
<name>A0ABS4FUE0_9BACL</name>
<dbReference type="PANTHER" id="PTHR43153:SF1">
    <property type="entry name" value="ELECTRON TRANSFER FLAVOPROTEIN SUBUNIT ALPHA, MITOCHONDRIAL"/>
    <property type="match status" value="1"/>
</dbReference>
<keyword evidence="4" id="KW-1185">Reference proteome</keyword>